<dbReference type="AlphaFoldDB" id="A0A511RGR9"/>
<dbReference type="InterPro" id="IPR025497">
    <property type="entry name" value="PatA-like_N"/>
</dbReference>
<evidence type="ECO:0000313" key="2">
    <source>
        <dbReference type="EMBL" id="GEM88845.1"/>
    </source>
</evidence>
<dbReference type="RefSeq" id="WP_147145072.1">
    <property type="nucleotide sequence ID" value="NZ_BJXN01000002.1"/>
</dbReference>
<organism evidence="2 3">
    <name type="scientific">Oceanithermus desulfurans NBRC 100063</name>
    <dbReference type="NCBI Taxonomy" id="1227550"/>
    <lineage>
        <taxon>Bacteria</taxon>
        <taxon>Thermotogati</taxon>
        <taxon>Deinococcota</taxon>
        <taxon>Deinococci</taxon>
        <taxon>Thermales</taxon>
        <taxon>Thermaceae</taxon>
        <taxon>Oceanithermus</taxon>
    </lineage>
</organism>
<name>A0A511RGR9_9DEIN</name>
<comment type="caution">
    <text evidence="2">The sequence shown here is derived from an EMBL/GenBank/DDBJ whole genome shotgun (WGS) entry which is preliminary data.</text>
</comment>
<dbReference type="OrthoDB" id="24886at2"/>
<dbReference type="Proteomes" id="UP000321827">
    <property type="component" value="Unassembled WGS sequence"/>
</dbReference>
<protein>
    <recommendedName>
        <fullName evidence="1">PatA-like N-terminal domain-containing protein</fullName>
    </recommendedName>
</protein>
<sequence length="245" mass="27035">MEGNLSTMPLVDLLELLHSGRKSGVLRIEGRPPLVLRLQAGEVVGGGILDWEGLEAIAAFDLHTPEGAFHFEPGLQSGKVIRPMQALLGEWARLNDECRRFLQAIDSPSRVYESLDATPPFDVFVGGRSVRGAAKAWGVPLIIAMERVWTGLRSGDLTPLGRYAWYGLRIRHPQARRKPPEDGDLSQLMDGRVNLGELVAAGVEPNRLRRYLIEGIAAGDLLFPGRGWLLRDLTWELEHTPAPPS</sequence>
<dbReference type="Pfam" id="PF14332">
    <property type="entry name" value="DUF4388"/>
    <property type="match status" value="1"/>
</dbReference>
<gene>
    <name evidence="2" type="ORF">ODE01S_02790</name>
</gene>
<accession>A0A511RGR9</accession>
<dbReference type="EMBL" id="BJXN01000002">
    <property type="protein sequence ID" value="GEM88845.1"/>
    <property type="molecule type" value="Genomic_DNA"/>
</dbReference>
<feature type="domain" description="PatA-like N-terminal" evidence="1">
    <location>
        <begin position="2"/>
        <end position="98"/>
    </location>
</feature>
<evidence type="ECO:0000313" key="3">
    <source>
        <dbReference type="Proteomes" id="UP000321827"/>
    </source>
</evidence>
<reference evidence="2 3" key="1">
    <citation type="submission" date="2019-07" db="EMBL/GenBank/DDBJ databases">
        <title>Whole genome shotgun sequence of Oceanithermus desulfurans NBRC 100063.</title>
        <authorList>
            <person name="Hosoyama A."/>
            <person name="Uohara A."/>
            <person name="Ohji S."/>
            <person name="Ichikawa N."/>
        </authorList>
    </citation>
    <scope>NUCLEOTIDE SEQUENCE [LARGE SCALE GENOMIC DNA]</scope>
    <source>
        <strain evidence="2 3">NBRC 100063</strain>
    </source>
</reference>
<evidence type="ECO:0000259" key="1">
    <source>
        <dbReference type="Pfam" id="PF14332"/>
    </source>
</evidence>
<proteinExistence type="predicted"/>